<evidence type="ECO:0000259" key="1">
    <source>
        <dbReference type="Pfam" id="PF00557"/>
    </source>
</evidence>
<name>A0A174K9P5_FLAPL</name>
<dbReference type="SUPFAM" id="SSF55920">
    <property type="entry name" value="Creatinase/aminopeptidase"/>
    <property type="match status" value="1"/>
</dbReference>
<dbReference type="AlphaFoldDB" id="A0A174K9P5"/>
<evidence type="ECO:0000313" key="3">
    <source>
        <dbReference type="Proteomes" id="UP000095746"/>
    </source>
</evidence>
<protein>
    <submittedName>
        <fullName evidence="2">Uncharacterized peptidase SA1530</fullName>
        <ecNumber evidence="2">3.4.-.-</ecNumber>
    </submittedName>
</protein>
<dbReference type="EC" id="3.4.-.-" evidence="2"/>
<sequence length="240" mass="25944">MLGSAPVDDARKYKDADEISAMRRASQINDQVVEAAIAAVRAGAVESELAAYVEGLYRQHGADRSGEGQLVCFGPNGADPHHAPNGTVLRDGDSVVLDIFIPIRRYWCDMTRTVFFRSVSDEGRRVYETVKAANLAAEAVIRPGVPMKDIDRAARKLIEDAGYGPFFTHRLGHGCGLDCHEPPDNSASSPAVAEPGMVFSVEPGIYLPGKLGVRIEDLVLVTEDGCEVLNHASKELRVVD</sequence>
<reference evidence="2 3" key="1">
    <citation type="submission" date="2015-09" db="EMBL/GenBank/DDBJ databases">
        <authorList>
            <consortium name="Pathogen Informatics"/>
        </authorList>
    </citation>
    <scope>NUCLEOTIDE SEQUENCE [LARGE SCALE GENOMIC DNA]</scope>
    <source>
        <strain evidence="2 3">2789STDY5608854</strain>
    </source>
</reference>
<dbReference type="PANTHER" id="PTHR46112:SF3">
    <property type="entry name" value="AMINOPEPTIDASE YPDF"/>
    <property type="match status" value="1"/>
</dbReference>
<keyword evidence="2" id="KW-0378">Hydrolase</keyword>
<proteinExistence type="predicted"/>
<dbReference type="InterPro" id="IPR050659">
    <property type="entry name" value="Peptidase_M24B"/>
</dbReference>
<dbReference type="Pfam" id="PF00557">
    <property type="entry name" value="Peptidase_M24"/>
    <property type="match status" value="1"/>
</dbReference>
<feature type="domain" description="Peptidase M24" evidence="1">
    <location>
        <begin position="21"/>
        <end position="223"/>
    </location>
</feature>
<organism evidence="2 3">
    <name type="scientific">Flavonifractor plautii</name>
    <name type="common">Fusobacterium plautii</name>
    <dbReference type="NCBI Taxonomy" id="292800"/>
    <lineage>
        <taxon>Bacteria</taxon>
        <taxon>Bacillati</taxon>
        <taxon>Bacillota</taxon>
        <taxon>Clostridia</taxon>
        <taxon>Eubacteriales</taxon>
        <taxon>Oscillospiraceae</taxon>
        <taxon>Flavonifractor</taxon>
    </lineage>
</organism>
<gene>
    <name evidence="2" type="ORF">ERS852411_02657</name>
</gene>
<accession>A0A174K9P5</accession>
<dbReference type="Proteomes" id="UP000095746">
    <property type="component" value="Unassembled WGS sequence"/>
</dbReference>
<evidence type="ECO:0000313" key="2">
    <source>
        <dbReference type="EMBL" id="CUP08804.1"/>
    </source>
</evidence>
<dbReference type="PANTHER" id="PTHR46112">
    <property type="entry name" value="AMINOPEPTIDASE"/>
    <property type="match status" value="1"/>
</dbReference>
<dbReference type="InterPro" id="IPR000994">
    <property type="entry name" value="Pept_M24"/>
</dbReference>
<dbReference type="EMBL" id="CYZT01000253">
    <property type="protein sequence ID" value="CUP08804.1"/>
    <property type="molecule type" value="Genomic_DNA"/>
</dbReference>
<dbReference type="GO" id="GO:0016787">
    <property type="term" value="F:hydrolase activity"/>
    <property type="evidence" value="ECO:0007669"/>
    <property type="project" value="UniProtKB-KW"/>
</dbReference>
<dbReference type="InterPro" id="IPR036005">
    <property type="entry name" value="Creatinase/aminopeptidase-like"/>
</dbReference>
<dbReference type="Gene3D" id="3.90.230.10">
    <property type="entry name" value="Creatinase/methionine aminopeptidase superfamily"/>
    <property type="match status" value="1"/>
</dbReference>